<name>A0A377G6C7_9GAMM</name>
<keyword evidence="2" id="KW-1185">Reference proteome</keyword>
<protein>
    <submittedName>
        <fullName evidence="1">Uncharacterized protein</fullName>
    </submittedName>
</protein>
<accession>A0A377G6C7</accession>
<reference evidence="1 2" key="1">
    <citation type="submission" date="2018-06" db="EMBL/GenBank/DDBJ databases">
        <authorList>
            <consortium name="Pathogen Informatics"/>
            <person name="Doyle S."/>
        </authorList>
    </citation>
    <scope>NUCLEOTIDE SEQUENCE [LARGE SCALE GENOMIC DNA]</scope>
    <source>
        <strain evidence="1 2">NCTC11370</strain>
    </source>
</reference>
<sequence length="42" mass="4759">MVMIDTLESSLAGVKKGCSHRRFDIMYTGLSTDFVDKQLHLN</sequence>
<evidence type="ECO:0000313" key="2">
    <source>
        <dbReference type="Proteomes" id="UP000254554"/>
    </source>
</evidence>
<dbReference type="Proteomes" id="UP000254554">
    <property type="component" value="Unassembled WGS sequence"/>
</dbReference>
<proteinExistence type="predicted"/>
<evidence type="ECO:0000313" key="1">
    <source>
        <dbReference type="EMBL" id="STO20367.1"/>
    </source>
</evidence>
<dbReference type="EMBL" id="UGGT01000001">
    <property type="protein sequence ID" value="STO20367.1"/>
    <property type="molecule type" value="Genomic_DNA"/>
</dbReference>
<gene>
    <name evidence="1" type="ORF">NCTC11370_00421</name>
</gene>
<dbReference type="AlphaFoldDB" id="A0A377G6C7"/>
<organism evidence="1 2">
    <name type="scientific">Fluoribacter dumoffii</name>
    <dbReference type="NCBI Taxonomy" id="463"/>
    <lineage>
        <taxon>Bacteria</taxon>
        <taxon>Pseudomonadati</taxon>
        <taxon>Pseudomonadota</taxon>
        <taxon>Gammaproteobacteria</taxon>
        <taxon>Legionellales</taxon>
        <taxon>Legionellaceae</taxon>
        <taxon>Fluoribacter</taxon>
    </lineage>
</organism>